<evidence type="ECO:0000256" key="2">
    <source>
        <dbReference type="ARBA" id="ARBA00022729"/>
    </source>
</evidence>
<reference evidence="4" key="1">
    <citation type="journal article" date="2012" name="Nature">
        <title>The oyster genome reveals stress adaptation and complexity of shell formation.</title>
        <authorList>
            <person name="Zhang G."/>
            <person name="Fang X."/>
            <person name="Guo X."/>
            <person name="Li L."/>
            <person name="Luo R."/>
            <person name="Xu F."/>
            <person name="Yang P."/>
            <person name="Zhang L."/>
            <person name="Wang X."/>
            <person name="Qi H."/>
            <person name="Xiong Z."/>
            <person name="Que H."/>
            <person name="Xie Y."/>
            <person name="Holland P.W."/>
            <person name="Paps J."/>
            <person name="Zhu Y."/>
            <person name="Wu F."/>
            <person name="Chen Y."/>
            <person name="Wang J."/>
            <person name="Peng C."/>
            <person name="Meng J."/>
            <person name="Yang L."/>
            <person name="Liu J."/>
            <person name="Wen B."/>
            <person name="Zhang N."/>
            <person name="Huang Z."/>
            <person name="Zhu Q."/>
            <person name="Feng Y."/>
            <person name="Mount A."/>
            <person name="Hedgecock D."/>
            <person name="Xu Z."/>
            <person name="Liu Y."/>
            <person name="Domazet-Loso T."/>
            <person name="Du Y."/>
            <person name="Sun X."/>
            <person name="Zhang S."/>
            <person name="Liu B."/>
            <person name="Cheng P."/>
            <person name="Jiang X."/>
            <person name="Li J."/>
            <person name="Fan D."/>
            <person name="Wang W."/>
            <person name="Fu W."/>
            <person name="Wang T."/>
            <person name="Wang B."/>
            <person name="Zhang J."/>
            <person name="Peng Z."/>
            <person name="Li Y."/>
            <person name="Li N."/>
            <person name="Wang J."/>
            <person name="Chen M."/>
            <person name="He Y."/>
            <person name="Tan F."/>
            <person name="Song X."/>
            <person name="Zheng Q."/>
            <person name="Huang R."/>
            <person name="Yang H."/>
            <person name="Du X."/>
            <person name="Chen L."/>
            <person name="Yang M."/>
            <person name="Gaffney P.M."/>
            <person name="Wang S."/>
            <person name="Luo L."/>
            <person name="She Z."/>
            <person name="Ming Y."/>
            <person name="Huang W."/>
            <person name="Zhang S."/>
            <person name="Huang B."/>
            <person name="Zhang Y."/>
            <person name="Qu T."/>
            <person name="Ni P."/>
            <person name="Miao G."/>
            <person name="Wang J."/>
            <person name="Wang Q."/>
            <person name="Steinberg C.E."/>
            <person name="Wang H."/>
            <person name="Li N."/>
            <person name="Qian L."/>
            <person name="Zhang G."/>
            <person name="Li Y."/>
            <person name="Yang H."/>
            <person name="Liu X."/>
            <person name="Wang J."/>
            <person name="Yin Y."/>
            <person name="Wang J."/>
        </authorList>
    </citation>
    <scope>NUCLEOTIDE SEQUENCE [LARGE SCALE GENOMIC DNA]</scope>
    <source>
        <strain evidence="4">05x7-T-G4-1.051#20</strain>
    </source>
</reference>
<sequence length="308" mass="35031">MGNLVNLNISENNVELINDSAFFGLSLDKLLLNSNKLTQLWRSSFRGVQRIAYLDFSSNEISRIETGAFDSFNEFIFVLDLTRNKLTKLQYGMVRELKSLQVLRLAHNEIDEVVNTAMKDLTNLQELDIGKNKFTVIDAKDFVGPLNSLKLFSLQCNTLERFVNFNFDKDIFISMNLTISNVLSRSVNVSWPYAKGGQLYWSVTIKCVDSNKCPFDSQPNYLPAYRESYVIDNLLPISQYYVCVNPEFANSNVRVEQCLFIITSEEVITSTKSPSTEVNSLAASDASFPRTIFCAILSMIYFILTCFC</sequence>
<dbReference type="InterPro" id="IPR050328">
    <property type="entry name" value="Dev_Immune_Receptor"/>
</dbReference>
<dbReference type="Pfam" id="PF13855">
    <property type="entry name" value="LRR_8"/>
    <property type="match status" value="2"/>
</dbReference>
<dbReference type="EMBL" id="JH818380">
    <property type="protein sequence ID" value="EKC19093.1"/>
    <property type="molecule type" value="Genomic_DNA"/>
</dbReference>
<dbReference type="InterPro" id="IPR013783">
    <property type="entry name" value="Ig-like_fold"/>
</dbReference>
<dbReference type="Gene3D" id="3.80.10.10">
    <property type="entry name" value="Ribonuclease Inhibitor"/>
    <property type="match status" value="2"/>
</dbReference>
<dbReference type="InParanoid" id="K1PC99"/>
<keyword evidence="2" id="KW-0732">Signal</keyword>
<dbReference type="InterPro" id="IPR001611">
    <property type="entry name" value="Leu-rich_rpt"/>
</dbReference>
<keyword evidence="1" id="KW-0433">Leucine-rich repeat</keyword>
<proteinExistence type="predicted"/>
<dbReference type="HOGENOM" id="CLU_903857_0_0_1"/>
<accession>K1PC99</accession>
<organism evidence="4">
    <name type="scientific">Magallana gigas</name>
    <name type="common">Pacific oyster</name>
    <name type="synonym">Crassostrea gigas</name>
    <dbReference type="NCBI Taxonomy" id="29159"/>
    <lineage>
        <taxon>Eukaryota</taxon>
        <taxon>Metazoa</taxon>
        <taxon>Spiralia</taxon>
        <taxon>Lophotrochozoa</taxon>
        <taxon>Mollusca</taxon>
        <taxon>Bivalvia</taxon>
        <taxon>Autobranchia</taxon>
        <taxon>Pteriomorphia</taxon>
        <taxon>Ostreida</taxon>
        <taxon>Ostreoidea</taxon>
        <taxon>Ostreidae</taxon>
        <taxon>Magallana</taxon>
    </lineage>
</organism>
<dbReference type="PANTHER" id="PTHR24373">
    <property type="entry name" value="SLIT RELATED LEUCINE-RICH REPEAT NEURONAL PROTEIN"/>
    <property type="match status" value="1"/>
</dbReference>
<evidence type="ECO:0000256" key="3">
    <source>
        <dbReference type="ARBA" id="ARBA00022737"/>
    </source>
</evidence>
<name>K1PC99_MAGGI</name>
<dbReference type="GO" id="GO:0005615">
    <property type="term" value="C:extracellular space"/>
    <property type="evidence" value="ECO:0007669"/>
    <property type="project" value="TreeGrafter"/>
</dbReference>
<dbReference type="PANTHER" id="PTHR24373:SF370">
    <property type="entry name" value="FISH-LIPS, ISOFORM E"/>
    <property type="match status" value="1"/>
</dbReference>
<keyword evidence="3" id="KW-0677">Repeat</keyword>
<dbReference type="AlphaFoldDB" id="K1PC99"/>
<evidence type="ECO:0000313" key="4">
    <source>
        <dbReference type="EMBL" id="EKC19093.1"/>
    </source>
</evidence>
<dbReference type="InterPro" id="IPR036116">
    <property type="entry name" value="FN3_sf"/>
</dbReference>
<protein>
    <submittedName>
        <fullName evidence="4">Leucine-rich repeat and fibronectin type-III domain-containing protein 4</fullName>
    </submittedName>
</protein>
<dbReference type="InterPro" id="IPR032675">
    <property type="entry name" value="LRR_dom_sf"/>
</dbReference>
<dbReference type="InterPro" id="IPR003591">
    <property type="entry name" value="Leu-rich_rpt_typical-subtyp"/>
</dbReference>
<dbReference type="CDD" id="cd00063">
    <property type="entry name" value="FN3"/>
    <property type="match status" value="1"/>
</dbReference>
<dbReference type="InterPro" id="IPR003961">
    <property type="entry name" value="FN3_dom"/>
</dbReference>
<dbReference type="SUPFAM" id="SSF49265">
    <property type="entry name" value="Fibronectin type III"/>
    <property type="match status" value="1"/>
</dbReference>
<gene>
    <name evidence="4" type="ORF">CGI_10009636</name>
</gene>
<dbReference type="SUPFAM" id="SSF52058">
    <property type="entry name" value="L domain-like"/>
    <property type="match status" value="1"/>
</dbReference>
<dbReference type="Gene3D" id="2.60.40.10">
    <property type="entry name" value="Immunoglobulins"/>
    <property type="match status" value="1"/>
</dbReference>
<dbReference type="GO" id="GO:0031012">
    <property type="term" value="C:extracellular matrix"/>
    <property type="evidence" value="ECO:0007669"/>
    <property type="project" value="TreeGrafter"/>
</dbReference>
<dbReference type="SMART" id="SM00369">
    <property type="entry name" value="LRR_TYP"/>
    <property type="match status" value="5"/>
</dbReference>
<evidence type="ECO:0000256" key="1">
    <source>
        <dbReference type="ARBA" id="ARBA00022614"/>
    </source>
</evidence>